<evidence type="ECO:0000256" key="1">
    <source>
        <dbReference type="SAM" id="Coils"/>
    </source>
</evidence>
<evidence type="ECO:0000313" key="2">
    <source>
        <dbReference type="EMBL" id="CAB1445962.1"/>
    </source>
</evidence>
<dbReference type="AlphaFoldDB" id="A0A9N7Z213"/>
<gene>
    <name evidence="2" type="ORF">PLEPLA_LOCUS33706</name>
</gene>
<protein>
    <submittedName>
        <fullName evidence="2">Uncharacterized protein</fullName>
    </submittedName>
</protein>
<evidence type="ECO:0000313" key="3">
    <source>
        <dbReference type="Proteomes" id="UP001153269"/>
    </source>
</evidence>
<reference evidence="2" key="1">
    <citation type="submission" date="2020-03" db="EMBL/GenBank/DDBJ databases">
        <authorList>
            <person name="Weist P."/>
        </authorList>
    </citation>
    <scope>NUCLEOTIDE SEQUENCE</scope>
</reference>
<dbReference type="Proteomes" id="UP001153269">
    <property type="component" value="Unassembled WGS sequence"/>
</dbReference>
<dbReference type="EMBL" id="CADEAL010003835">
    <property type="protein sequence ID" value="CAB1445962.1"/>
    <property type="molecule type" value="Genomic_DNA"/>
</dbReference>
<keyword evidence="1" id="KW-0175">Coiled coil</keyword>
<comment type="caution">
    <text evidence="2">The sequence shown here is derived from an EMBL/GenBank/DDBJ whole genome shotgun (WGS) entry which is preliminary data.</text>
</comment>
<keyword evidence="3" id="KW-1185">Reference proteome</keyword>
<accession>A0A9N7Z213</accession>
<name>A0A9N7Z213_PLEPL</name>
<sequence length="109" mass="12608">MSSITSPLLHSCTIRHTQRSGEENAWNGRDWQITGYVSVLKEERRNVEKAEEEEEGGEFEEARQKYAKPVFDPTMAGVRTDFETLQESRIAYRFAFQLGEPTVYGLYLL</sequence>
<organism evidence="2 3">
    <name type="scientific">Pleuronectes platessa</name>
    <name type="common">European plaice</name>
    <dbReference type="NCBI Taxonomy" id="8262"/>
    <lineage>
        <taxon>Eukaryota</taxon>
        <taxon>Metazoa</taxon>
        <taxon>Chordata</taxon>
        <taxon>Craniata</taxon>
        <taxon>Vertebrata</taxon>
        <taxon>Euteleostomi</taxon>
        <taxon>Actinopterygii</taxon>
        <taxon>Neopterygii</taxon>
        <taxon>Teleostei</taxon>
        <taxon>Neoteleostei</taxon>
        <taxon>Acanthomorphata</taxon>
        <taxon>Carangaria</taxon>
        <taxon>Pleuronectiformes</taxon>
        <taxon>Pleuronectoidei</taxon>
        <taxon>Pleuronectidae</taxon>
        <taxon>Pleuronectes</taxon>
    </lineage>
</organism>
<proteinExistence type="predicted"/>
<feature type="coiled-coil region" evidence="1">
    <location>
        <begin position="33"/>
        <end position="60"/>
    </location>
</feature>